<dbReference type="GO" id="GO:0005524">
    <property type="term" value="F:ATP binding"/>
    <property type="evidence" value="ECO:0007669"/>
    <property type="project" value="UniProtKB-KW"/>
</dbReference>
<dbReference type="Pfam" id="PF00560">
    <property type="entry name" value="LRR_1"/>
    <property type="match status" value="2"/>
</dbReference>
<dbReference type="FunFam" id="3.40.50.300:FF:001091">
    <property type="entry name" value="Probable disease resistance protein At1g61300"/>
    <property type="match status" value="1"/>
</dbReference>
<evidence type="ECO:0000313" key="11">
    <source>
        <dbReference type="EMBL" id="PHT64250.1"/>
    </source>
</evidence>
<dbReference type="Gene3D" id="1.20.5.4130">
    <property type="match status" value="1"/>
</dbReference>
<dbReference type="Gene3D" id="1.10.8.430">
    <property type="entry name" value="Helical domain of apoptotic protease-activating factors"/>
    <property type="match status" value="1"/>
</dbReference>
<evidence type="ECO:0000313" key="12">
    <source>
        <dbReference type="Proteomes" id="UP000222542"/>
    </source>
</evidence>
<dbReference type="SUPFAM" id="SSF52058">
    <property type="entry name" value="L domain-like"/>
    <property type="match status" value="2"/>
</dbReference>
<reference evidence="11 12" key="1">
    <citation type="journal article" date="2014" name="Nat. Genet.">
        <title>Genome sequence of the hot pepper provides insights into the evolution of pungency in Capsicum species.</title>
        <authorList>
            <person name="Kim S."/>
            <person name="Park M."/>
            <person name="Yeom S.I."/>
            <person name="Kim Y.M."/>
            <person name="Lee J.M."/>
            <person name="Lee H.A."/>
            <person name="Seo E."/>
            <person name="Choi J."/>
            <person name="Cheong K."/>
            <person name="Kim K.T."/>
            <person name="Jung K."/>
            <person name="Lee G.W."/>
            <person name="Oh S.K."/>
            <person name="Bae C."/>
            <person name="Kim S.B."/>
            <person name="Lee H.Y."/>
            <person name="Kim S.Y."/>
            <person name="Kim M.S."/>
            <person name="Kang B.C."/>
            <person name="Jo Y.D."/>
            <person name="Yang H.B."/>
            <person name="Jeong H.J."/>
            <person name="Kang W.H."/>
            <person name="Kwon J.K."/>
            <person name="Shin C."/>
            <person name="Lim J.Y."/>
            <person name="Park J.H."/>
            <person name="Huh J.H."/>
            <person name="Kim J.S."/>
            <person name="Kim B.D."/>
            <person name="Cohen O."/>
            <person name="Paran I."/>
            <person name="Suh M.C."/>
            <person name="Lee S.B."/>
            <person name="Kim Y.K."/>
            <person name="Shin Y."/>
            <person name="Noh S.J."/>
            <person name="Park J."/>
            <person name="Seo Y.S."/>
            <person name="Kwon S.Y."/>
            <person name="Kim H.A."/>
            <person name="Park J.M."/>
            <person name="Kim H.J."/>
            <person name="Choi S.B."/>
            <person name="Bosland P.W."/>
            <person name="Reeves G."/>
            <person name="Jo S.H."/>
            <person name="Lee B.W."/>
            <person name="Cho H.T."/>
            <person name="Choi H.S."/>
            <person name="Lee M.S."/>
            <person name="Yu Y."/>
            <person name="Do Choi Y."/>
            <person name="Park B.S."/>
            <person name="van Deynze A."/>
            <person name="Ashrafi H."/>
            <person name="Hill T."/>
            <person name="Kim W.T."/>
            <person name="Pai H.S."/>
            <person name="Ahn H.K."/>
            <person name="Yeam I."/>
            <person name="Giovannoni J.J."/>
            <person name="Rose J.K."/>
            <person name="Sorensen I."/>
            <person name="Lee S.J."/>
            <person name="Kim R.W."/>
            <person name="Choi I.Y."/>
            <person name="Choi B.S."/>
            <person name="Lim J.S."/>
            <person name="Lee Y.H."/>
            <person name="Choi D."/>
        </authorList>
    </citation>
    <scope>NUCLEOTIDE SEQUENCE [LARGE SCALE GENOMIC DNA]</scope>
    <source>
        <strain evidence="12">cv. CM334</strain>
    </source>
</reference>
<organism evidence="11 12">
    <name type="scientific">Capsicum annuum</name>
    <name type="common">Capsicum pepper</name>
    <dbReference type="NCBI Taxonomy" id="4072"/>
    <lineage>
        <taxon>Eukaryota</taxon>
        <taxon>Viridiplantae</taxon>
        <taxon>Streptophyta</taxon>
        <taxon>Embryophyta</taxon>
        <taxon>Tracheophyta</taxon>
        <taxon>Spermatophyta</taxon>
        <taxon>Magnoliopsida</taxon>
        <taxon>eudicotyledons</taxon>
        <taxon>Gunneridae</taxon>
        <taxon>Pentapetalae</taxon>
        <taxon>asterids</taxon>
        <taxon>lamiids</taxon>
        <taxon>Solanales</taxon>
        <taxon>Solanaceae</taxon>
        <taxon>Solanoideae</taxon>
        <taxon>Capsiceae</taxon>
        <taxon>Capsicum</taxon>
    </lineage>
</organism>
<dbReference type="InterPro" id="IPR036388">
    <property type="entry name" value="WH-like_DNA-bd_sf"/>
</dbReference>
<proteinExistence type="inferred from homology"/>
<evidence type="ECO:0000259" key="9">
    <source>
        <dbReference type="Pfam" id="PF23559"/>
    </source>
</evidence>
<evidence type="ECO:0000256" key="2">
    <source>
        <dbReference type="ARBA" id="ARBA00022614"/>
    </source>
</evidence>
<dbReference type="Pfam" id="PF00931">
    <property type="entry name" value="NB-ARC"/>
    <property type="match status" value="1"/>
</dbReference>
<keyword evidence="3" id="KW-0677">Repeat</keyword>
<dbReference type="InterPro" id="IPR027417">
    <property type="entry name" value="P-loop_NTPase"/>
</dbReference>
<feature type="domain" description="NB-ARC" evidence="7">
    <location>
        <begin position="151"/>
        <end position="321"/>
    </location>
</feature>
<feature type="domain" description="Disease resistance N-terminal" evidence="8">
    <location>
        <begin position="10"/>
        <end position="91"/>
    </location>
</feature>
<name>A0A2G2Y3F7_CAPAN</name>
<gene>
    <name evidence="11" type="ORF">T459_31920</name>
</gene>
<evidence type="ECO:0008006" key="13">
    <source>
        <dbReference type="Google" id="ProtNLM"/>
    </source>
</evidence>
<dbReference type="AlphaFoldDB" id="A0A2G2Y3F7"/>
<dbReference type="OrthoDB" id="1935327at2759"/>
<keyword evidence="4" id="KW-0547">Nucleotide-binding</keyword>
<dbReference type="Gramene" id="PHT64250">
    <property type="protein sequence ID" value="PHT64250"/>
    <property type="gene ID" value="T459_31920"/>
</dbReference>
<dbReference type="GO" id="GO:0051707">
    <property type="term" value="P:response to other organism"/>
    <property type="evidence" value="ECO:0007669"/>
    <property type="project" value="UniProtKB-ARBA"/>
</dbReference>
<dbReference type="InterPro" id="IPR042197">
    <property type="entry name" value="Apaf_helical"/>
</dbReference>
<dbReference type="GO" id="GO:0043531">
    <property type="term" value="F:ADP binding"/>
    <property type="evidence" value="ECO:0007669"/>
    <property type="project" value="InterPro"/>
</dbReference>
<keyword evidence="5" id="KW-0611">Plant defense</keyword>
<dbReference type="Gene3D" id="3.80.10.10">
    <property type="entry name" value="Ribonuclease Inhibitor"/>
    <property type="match status" value="4"/>
</dbReference>
<dbReference type="InterPro" id="IPR002182">
    <property type="entry name" value="NB-ARC"/>
</dbReference>
<dbReference type="PANTHER" id="PTHR36766:SF48">
    <property type="entry name" value="DISEASE RESISTANCE PROTEIN RGA3"/>
    <property type="match status" value="1"/>
</dbReference>
<evidence type="ECO:0000256" key="5">
    <source>
        <dbReference type="ARBA" id="ARBA00022821"/>
    </source>
</evidence>
<reference evidence="11 12" key="2">
    <citation type="journal article" date="2017" name="Genome Biol.">
        <title>New reference genome sequences of hot pepper reveal the massive evolution of plant disease-resistance genes by retroduplication.</title>
        <authorList>
            <person name="Kim S."/>
            <person name="Park J."/>
            <person name="Yeom S.I."/>
            <person name="Kim Y.M."/>
            <person name="Seo E."/>
            <person name="Kim K.T."/>
            <person name="Kim M.S."/>
            <person name="Lee J.M."/>
            <person name="Cheong K."/>
            <person name="Shin H.S."/>
            <person name="Kim S.B."/>
            <person name="Han K."/>
            <person name="Lee J."/>
            <person name="Park M."/>
            <person name="Lee H.A."/>
            <person name="Lee H.Y."/>
            <person name="Lee Y."/>
            <person name="Oh S."/>
            <person name="Lee J.H."/>
            <person name="Choi E."/>
            <person name="Choi E."/>
            <person name="Lee S.E."/>
            <person name="Jeon J."/>
            <person name="Kim H."/>
            <person name="Choi G."/>
            <person name="Song H."/>
            <person name="Lee J."/>
            <person name="Lee S.C."/>
            <person name="Kwon J.K."/>
            <person name="Lee H.Y."/>
            <person name="Koo N."/>
            <person name="Hong Y."/>
            <person name="Kim R.W."/>
            <person name="Kang W.H."/>
            <person name="Huh J.H."/>
            <person name="Kang B.C."/>
            <person name="Yang T.J."/>
            <person name="Lee Y.H."/>
            <person name="Bennetzen J.L."/>
            <person name="Choi D."/>
        </authorList>
    </citation>
    <scope>NUCLEOTIDE SEQUENCE [LARGE SCALE GENOMIC DNA]</scope>
    <source>
        <strain evidence="12">cv. CM334</strain>
    </source>
</reference>
<evidence type="ECO:0000259" key="7">
    <source>
        <dbReference type="Pfam" id="PF00931"/>
    </source>
</evidence>
<keyword evidence="12" id="KW-1185">Reference proteome</keyword>
<feature type="domain" description="Disease resistance protein winged helix" evidence="9">
    <location>
        <begin position="407"/>
        <end position="478"/>
    </location>
</feature>
<evidence type="ECO:0000256" key="6">
    <source>
        <dbReference type="ARBA" id="ARBA00022840"/>
    </source>
</evidence>
<dbReference type="InterPro" id="IPR032675">
    <property type="entry name" value="LRR_dom_sf"/>
</dbReference>
<keyword evidence="6" id="KW-0067">ATP-binding</keyword>
<keyword evidence="2" id="KW-0433">Leucine-rich repeat</keyword>
<dbReference type="Pfam" id="PF18052">
    <property type="entry name" value="Rx_N"/>
    <property type="match status" value="1"/>
</dbReference>
<sequence>MADIVLAPLLQVLFEKLANPIVQKFAECWEFEDRINKVKEVLPLVQEILEDAEEQQTVDKAVKIWVSKIKDAADKAEDLLEEFVHKSQLRTYAVNITKMRNVLDTLQKAAIEGLKLNLKERKTGDRLSKRRETGSFVMSSEVFGRGDERRKIVEQLLTSSASEGGSIPPVVSIVGVPGIGKTTLAQLACNDDEVRKHFDLRIWVFVSEEFNVKNILRAAIESTTSTKCELSELDALQSKLWNILHRKRYLLVLDDVWSDDQEDWDMIMPLLSAGFDGSKILITSRRPKIAFMMGSTNLIHSMKRLTEEDTWALFKRYAFHNVKESDCQNLLSIGKEISKKCVGVPLEAKIIGSMMRFKKEEKEWLHVKNSSIWNLGCFKKAIAPVLLLSFLHLPSNIKHCFSFCSTFPKSYEIKKENLINMWIAHGLVFADEEGKQLEDIAAEYFDELLCMSFFEKVNESGDGYLTTYKMYDLFYSLARHLTTNETTILSSINERYDLANIRHASLLSDYRSSMIPTSLCQAKYLRTLLVFSVGEMNEVPSNICSNFIHLRVLDLSGCNINLPKSINELRSLKYLDLSNTDFQELPSSISSFRSLMTLNLSGCRNLQTLPDLSHVTSLRHLVIDGCEALTQMPWPIGQLVHLQTLPIFIVRLPRGNKIHGRGNLSALRKKRAWKSSISDLQFLNLRGQLKIKNLECVTDAEEAEAAKLKNKEHLESLGLCWGSDGADLIMNPTLTGLKQRKVQIQGSSQEPQTGAAFCDQILAGEVLANLQPHENLKNLFIVGYPGLSFPHWMLPRVTKVVLINCRGCLHVPSLGHLPSLRILHMEGIHTVTCISQEFYGDNNTMLFPSLYELLLKDFPLLEEWSALDGREMFPKLHKLTLGKCPSLISVPLIPTIQELKLQGCNPAILQCFKELTLISTLVIEEFDELLALPEKLLGKNHLLMCLKISSCPNLQCLPPDLGSLTFLKSLTLRWCWELFSLPKGFQNLTSLESLEISDCHSLVSLHEDEGGLRSLRTLSIENCSNLASINIGLQSLTTLEHLTIMYCPSLSAFPDGMEHLLSLKSLIILSCPRIEFLPEELKYVKTLQCLEIRSCPSLAALPEWFEKMSSLRSLALSDCPNIRSLPVAFRGLTSLQHLSIQDCPQLQIRCKQDSGVDWWKITHVPYRHIFSSQPQRFGEASSYTSSC</sequence>
<dbReference type="Pfam" id="PF25019">
    <property type="entry name" value="LRR_R13L1-DRL21"/>
    <property type="match status" value="2"/>
</dbReference>
<evidence type="ECO:0000259" key="8">
    <source>
        <dbReference type="Pfam" id="PF18052"/>
    </source>
</evidence>
<feature type="domain" description="R13L1/DRL21-like LRR repeat region" evidence="10">
    <location>
        <begin position="677"/>
        <end position="827"/>
    </location>
</feature>
<protein>
    <recommendedName>
        <fullName evidence="13">Disease resistance protein RGA3</fullName>
    </recommendedName>
</protein>
<dbReference type="InterPro" id="IPR001611">
    <property type="entry name" value="Leu-rich_rpt"/>
</dbReference>
<dbReference type="GO" id="GO:0006952">
    <property type="term" value="P:defense response"/>
    <property type="evidence" value="ECO:0007669"/>
    <property type="project" value="UniProtKB-KW"/>
</dbReference>
<dbReference type="Gene3D" id="1.10.10.10">
    <property type="entry name" value="Winged helix-like DNA-binding domain superfamily/Winged helix DNA-binding domain"/>
    <property type="match status" value="1"/>
</dbReference>
<dbReference type="PANTHER" id="PTHR36766">
    <property type="entry name" value="PLANT BROAD-SPECTRUM MILDEW RESISTANCE PROTEIN RPW8"/>
    <property type="match status" value="1"/>
</dbReference>
<dbReference type="EMBL" id="AYRZ02000017">
    <property type="protein sequence ID" value="PHT64250.1"/>
    <property type="molecule type" value="Genomic_DNA"/>
</dbReference>
<dbReference type="PRINTS" id="PR00364">
    <property type="entry name" value="DISEASERSIST"/>
</dbReference>
<feature type="domain" description="R13L1/DRL21-like LRR repeat region" evidence="10">
    <location>
        <begin position="1079"/>
        <end position="1143"/>
    </location>
</feature>
<evidence type="ECO:0000256" key="4">
    <source>
        <dbReference type="ARBA" id="ARBA00022741"/>
    </source>
</evidence>
<dbReference type="OMA" id="MMSIANL"/>
<evidence type="ECO:0000259" key="10">
    <source>
        <dbReference type="Pfam" id="PF25019"/>
    </source>
</evidence>
<dbReference type="InterPro" id="IPR056789">
    <property type="entry name" value="LRR_R13L1-DRL21"/>
</dbReference>
<dbReference type="SUPFAM" id="SSF52540">
    <property type="entry name" value="P-loop containing nucleoside triphosphate hydrolases"/>
    <property type="match status" value="1"/>
</dbReference>
<evidence type="ECO:0000256" key="3">
    <source>
        <dbReference type="ARBA" id="ARBA00022737"/>
    </source>
</evidence>
<dbReference type="Gene3D" id="3.40.50.300">
    <property type="entry name" value="P-loop containing nucleotide triphosphate hydrolases"/>
    <property type="match status" value="1"/>
</dbReference>
<comment type="similarity">
    <text evidence="1">Belongs to the disease resistance NB-LRR family.</text>
</comment>
<evidence type="ECO:0000256" key="1">
    <source>
        <dbReference type="ARBA" id="ARBA00008894"/>
    </source>
</evidence>
<comment type="caution">
    <text evidence="11">The sequence shown here is derived from an EMBL/GenBank/DDBJ whole genome shotgun (WGS) entry which is preliminary data.</text>
</comment>
<dbReference type="SMR" id="A0A2G2Y3F7"/>
<dbReference type="Pfam" id="PF23559">
    <property type="entry name" value="WHD_DRP"/>
    <property type="match status" value="1"/>
</dbReference>
<dbReference type="Proteomes" id="UP000222542">
    <property type="component" value="Unassembled WGS sequence"/>
</dbReference>
<dbReference type="InterPro" id="IPR058922">
    <property type="entry name" value="WHD_DRP"/>
</dbReference>
<accession>A0A2G2Y3F7</accession>
<dbReference type="InterPro" id="IPR041118">
    <property type="entry name" value="Rx_N"/>
</dbReference>